<evidence type="ECO:0000256" key="1">
    <source>
        <dbReference type="SAM" id="MobiDB-lite"/>
    </source>
</evidence>
<dbReference type="AlphaFoldDB" id="A0A4U0V965"/>
<sequence>MPKASSTPVNHSKPCTLCHTPRDVLIRCQIDSTCVWHFVCPGSCWKSVSGGVVDGDGDEAHKWYRYGGMWKNKHEAVSAKMRKPKARRKAGGKVGEGSEGLAVKGGEDSEVSGGEGPGRDGEGHEVEPSREEGVET</sequence>
<name>A0A4U0V965_9PEZI</name>
<organism evidence="2 3">
    <name type="scientific">Friedmanniomyces endolithicus</name>
    <dbReference type="NCBI Taxonomy" id="329885"/>
    <lineage>
        <taxon>Eukaryota</taxon>
        <taxon>Fungi</taxon>
        <taxon>Dikarya</taxon>
        <taxon>Ascomycota</taxon>
        <taxon>Pezizomycotina</taxon>
        <taxon>Dothideomycetes</taxon>
        <taxon>Dothideomycetidae</taxon>
        <taxon>Mycosphaerellales</taxon>
        <taxon>Teratosphaeriaceae</taxon>
        <taxon>Friedmanniomyces</taxon>
    </lineage>
</organism>
<dbReference type="Proteomes" id="UP000310066">
    <property type="component" value="Unassembled WGS sequence"/>
</dbReference>
<evidence type="ECO:0000313" key="2">
    <source>
        <dbReference type="EMBL" id="TKA45002.1"/>
    </source>
</evidence>
<proteinExistence type="predicted"/>
<dbReference type="OrthoDB" id="537467at2759"/>
<protein>
    <submittedName>
        <fullName evidence="2">Uncharacterized protein</fullName>
    </submittedName>
</protein>
<feature type="compositionally biased region" description="Basic residues" evidence="1">
    <location>
        <begin position="80"/>
        <end position="91"/>
    </location>
</feature>
<evidence type="ECO:0000313" key="3">
    <source>
        <dbReference type="Proteomes" id="UP000310066"/>
    </source>
</evidence>
<gene>
    <name evidence="2" type="ORF">B0A54_03294</name>
</gene>
<accession>A0A4U0V965</accession>
<dbReference type="STRING" id="329885.A0A4U0V965"/>
<dbReference type="EMBL" id="NAJP01000013">
    <property type="protein sequence ID" value="TKA45002.1"/>
    <property type="molecule type" value="Genomic_DNA"/>
</dbReference>
<comment type="caution">
    <text evidence="2">The sequence shown here is derived from an EMBL/GenBank/DDBJ whole genome shotgun (WGS) entry which is preliminary data.</text>
</comment>
<feature type="region of interest" description="Disordered" evidence="1">
    <location>
        <begin position="77"/>
        <end position="136"/>
    </location>
</feature>
<reference evidence="2 3" key="1">
    <citation type="submission" date="2017-03" db="EMBL/GenBank/DDBJ databases">
        <title>Genomes of endolithic fungi from Antarctica.</title>
        <authorList>
            <person name="Coleine C."/>
            <person name="Masonjones S."/>
            <person name="Stajich J.E."/>
        </authorList>
    </citation>
    <scope>NUCLEOTIDE SEQUENCE [LARGE SCALE GENOMIC DNA]</scope>
    <source>
        <strain evidence="2 3">CCFEE 5311</strain>
    </source>
</reference>
<feature type="compositionally biased region" description="Basic and acidic residues" evidence="1">
    <location>
        <begin position="117"/>
        <end position="136"/>
    </location>
</feature>